<feature type="chain" id="PRO_5042922059" evidence="1">
    <location>
        <begin position="16"/>
        <end position="66"/>
    </location>
</feature>
<accession>A0AAN9HS25</accession>
<protein>
    <submittedName>
        <fullName evidence="2">Uncharacterized protein</fullName>
    </submittedName>
</protein>
<organism evidence="2 3">
    <name type="scientific">Crotalaria pallida</name>
    <name type="common">Smooth rattlebox</name>
    <name type="synonym">Crotalaria striata</name>
    <dbReference type="NCBI Taxonomy" id="3830"/>
    <lineage>
        <taxon>Eukaryota</taxon>
        <taxon>Viridiplantae</taxon>
        <taxon>Streptophyta</taxon>
        <taxon>Embryophyta</taxon>
        <taxon>Tracheophyta</taxon>
        <taxon>Spermatophyta</taxon>
        <taxon>Magnoliopsida</taxon>
        <taxon>eudicotyledons</taxon>
        <taxon>Gunneridae</taxon>
        <taxon>Pentapetalae</taxon>
        <taxon>rosids</taxon>
        <taxon>fabids</taxon>
        <taxon>Fabales</taxon>
        <taxon>Fabaceae</taxon>
        <taxon>Papilionoideae</taxon>
        <taxon>50 kb inversion clade</taxon>
        <taxon>genistoids sensu lato</taxon>
        <taxon>core genistoids</taxon>
        <taxon>Crotalarieae</taxon>
        <taxon>Crotalaria</taxon>
    </lineage>
</organism>
<dbReference type="Proteomes" id="UP001372338">
    <property type="component" value="Unassembled WGS sequence"/>
</dbReference>
<sequence length="66" mass="8105">MEMYIMFWFIHWILHDSIVLYRENKYPFWWSIKTNKASFGLGIQDFISCPWQSAYIHRYTTTEGCC</sequence>
<comment type="caution">
    <text evidence="2">The sequence shown here is derived from an EMBL/GenBank/DDBJ whole genome shotgun (WGS) entry which is preliminary data.</text>
</comment>
<gene>
    <name evidence="2" type="ORF">RIF29_42046</name>
</gene>
<keyword evidence="1" id="KW-0732">Signal</keyword>
<name>A0AAN9HS25_CROPI</name>
<evidence type="ECO:0000313" key="3">
    <source>
        <dbReference type="Proteomes" id="UP001372338"/>
    </source>
</evidence>
<reference evidence="2 3" key="1">
    <citation type="submission" date="2024-01" db="EMBL/GenBank/DDBJ databases">
        <title>The genomes of 5 underutilized Papilionoideae crops provide insights into root nodulation and disease resistanc.</title>
        <authorList>
            <person name="Yuan L."/>
        </authorList>
    </citation>
    <scope>NUCLEOTIDE SEQUENCE [LARGE SCALE GENOMIC DNA]</scope>
    <source>
        <strain evidence="2">ZHUSHIDOU_FW_LH</strain>
        <tissue evidence="2">Leaf</tissue>
    </source>
</reference>
<evidence type="ECO:0000256" key="1">
    <source>
        <dbReference type="SAM" id="SignalP"/>
    </source>
</evidence>
<evidence type="ECO:0000313" key="2">
    <source>
        <dbReference type="EMBL" id="KAK7247169.1"/>
    </source>
</evidence>
<dbReference type="AlphaFoldDB" id="A0AAN9HS25"/>
<keyword evidence="3" id="KW-1185">Reference proteome</keyword>
<feature type="signal peptide" evidence="1">
    <location>
        <begin position="1"/>
        <end position="15"/>
    </location>
</feature>
<dbReference type="EMBL" id="JAYWIO010000008">
    <property type="protein sequence ID" value="KAK7247169.1"/>
    <property type="molecule type" value="Genomic_DNA"/>
</dbReference>
<proteinExistence type="predicted"/>